<evidence type="ECO:0000259" key="14">
    <source>
        <dbReference type="Pfam" id="PF01292"/>
    </source>
</evidence>
<dbReference type="EMBL" id="JBEQCT010000006">
    <property type="protein sequence ID" value="MFM2485932.1"/>
    <property type="molecule type" value="Genomic_DNA"/>
</dbReference>
<keyword evidence="10" id="KW-0408">Iron</keyword>
<evidence type="ECO:0000256" key="12">
    <source>
        <dbReference type="ARBA" id="ARBA00037975"/>
    </source>
</evidence>
<dbReference type="Pfam" id="PF01292">
    <property type="entry name" value="Ni_hydr_CYTB"/>
    <property type="match status" value="1"/>
</dbReference>
<evidence type="ECO:0000256" key="11">
    <source>
        <dbReference type="ARBA" id="ARBA00023136"/>
    </source>
</evidence>
<evidence type="ECO:0000256" key="6">
    <source>
        <dbReference type="ARBA" id="ARBA00022692"/>
    </source>
</evidence>
<evidence type="ECO:0000256" key="7">
    <source>
        <dbReference type="ARBA" id="ARBA00022723"/>
    </source>
</evidence>
<keyword evidence="11 13" id="KW-0472">Membrane</keyword>
<protein>
    <submittedName>
        <fullName evidence="15">Cytochrome b/b6 domain-containing protein</fullName>
    </submittedName>
</protein>
<evidence type="ECO:0000256" key="13">
    <source>
        <dbReference type="SAM" id="Phobius"/>
    </source>
</evidence>
<feature type="transmembrane region" description="Helical" evidence="13">
    <location>
        <begin position="12"/>
        <end position="32"/>
    </location>
</feature>
<keyword evidence="7" id="KW-0479">Metal-binding</keyword>
<comment type="caution">
    <text evidence="15">The sequence shown here is derived from an EMBL/GenBank/DDBJ whole genome shotgun (WGS) entry which is preliminary data.</text>
</comment>
<keyword evidence="5" id="KW-0349">Heme</keyword>
<feature type="transmembrane region" description="Helical" evidence="13">
    <location>
        <begin position="143"/>
        <end position="162"/>
    </location>
</feature>
<keyword evidence="8" id="KW-0249">Electron transport</keyword>
<dbReference type="PANTHER" id="PTHR30529:SF3">
    <property type="entry name" value="CYTOCHROME B561 HOMOLOG 1"/>
    <property type="match status" value="1"/>
</dbReference>
<evidence type="ECO:0000256" key="1">
    <source>
        <dbReference type="ARBA" id="ARBA00001970"/>
    </source>
</evidence>
<comment type="subcellular location">
    <subcellularLocation>
        <location evidence="2">Cell membrane</location>
        <topology evidence="2">Multi-pass membrane protein</topology>
    </subcellularLocation>
</comment>
<evidence type="ECO:0000256" key="9">
    <source>
        <dbReference type="ARBA" id="ARBA00022989"/>
    </source>
</evidence>
<evidence type="ECO:0000256" key="5">
    <source>
        <dbReference type="ARBA" id="ARBA00022617"/>
    </source>
</evidence>
<comment type="cofactor">
    <cofactor evidence="1">
        <name>heme b</name>
        <dbReference type="ChEBI" id="CHEBI:60344"/>
    </cofactor>
</comment>
<evidence type="ECO:0000256" key="8">
    <source>
        <dbReference type="ARBA" id="ARBA00022982"/>
    </source>
</evidence>
<name>A0ABW9G8S9_9GAMM</name>
<feature type="transmembrane region" description="Helical" evidence="13">
    <location>
        <begin position="44"/>
        <end position="65"/>
    </location>
</feature>
<dbReference type="InterPro" id="IPR052168">
    <property type="entry name" value="Cytochrome_b561_oxidase"/>
</dbReference>
<evidence type="ECO:0000256" key="2">
    <source>
        <dbReference type="ARBA" id="ARBA00004651"/>
    </source>
</evidence>
<feature type="domain" description="Cytochrome b561 bacterial/Ni-hydrogenase" evidence="14">
    <location>
        <begin position="4"/>
        <end position="172"/>
    </location>
</feature>
<reference evidence="15 16" key="1">
    <citation type="journal article" date="2013" name="Int. J. Syst. Evol. Microbiol.">
        <title>Celerinatantimonas yamalensis sp. nov., a cold-adapted diazotrophic bacterium from a cold permafrost brine.</title>
        <authorList>
            <person name="Shcherbakova V."/>
            <person name="Chuvilskaya N."/>
            <person name="Rivkina E."/>
            <person name="Demidov N."/>
            <person name="Uchaeva V."/>
            <person name="Suetin S."/>
            <person name="Suzina N."/>
            <person name="Gilichinsky D."/>
        </authorList>
    </citation>
    <scope>NUCLEOTIDE SEQUENCE [LARGE SCALE GENOMIC DNA]</scope>
    <source>
        <strain evidence="15 16">C7</strain>
    </source>
</reference>
<comment type="similarity">
    <text evidence="12">Belongs to the cytochrome b561 family.</text>
</comment>
<dbReference type="InterPro" id="IPR016174">
    <property type="entry name" value="Di-haem_cyt_TM"/>
</dbReference>
<proteinExistence type="inferred from homology"/>
<keyword evidence="6 13" id="KW-0812">Transmembrane</keyword>
<keyword evidence="16" id="KW-1185">Reference proteome</keyword>
<dbReference type="Proteomes" id="UP001629953">
    <property type="component" value="Unassembled WGS sequence"/>
</dbReference>
<dbReference type="InterPro" id="IPR011577">
    <property type="entry name" value="Cyt_b561_bac/Ni-Hgenase"/>
</dbReference>
<evidence type="ECO:0000313" key="16">
    <source>
        <dbReference type="Proteomes" id="UP001629953"/>
    </source>
</evidence>
<keyword evidence="3" id="KW-0813">Transport</keyword>
<feature type="transmembrane region" description="Helical" evidence="13">
    <location>
        <begin position="86"/>
        <end position="108"/>
    </location>
</feature>
<evidence type="ECO:0000256" key="10">
    <source>
        <dbReference type="ARBA" id="ARBA00023004"/>
    </source>
</evidence>
<keyword evidence="4" id="KW-1003">Cell membrane</keyword>
<dbReference type="PANTHER" id="PTHR30529">
    <property type="entry name" value="CYTOCHROME B561"/>
    <property type="match status" value="1"/>
</dbReference>
<sequence length="173" mass="19975">MAGYSRLKISLHWLSVILVIGVYMAMNLRGLFDSEQVNDWLRLMHFNLGMILWVVMLVRFILYWVDRRRPPIIPAPPAWQEKISSLLHLVMYGCFLILPVLGSVSVALQADSWSFLGFATPTLGAHYSLAHSFKEVHEFVANLGYYLVGVHALAALYHHYYLKDNTLIRMLRR</sequence>
<organism evidence="15 16">
    <name type="scientific">Celerinatantimonas yamalensis</name>
    <dbReference type="NCBI Taxonomy" id="559956"/>
    <lineage>
        <taxon>Bacteria</taxon>
        <taxon>Pseudomonadati</taxon>
        <taxon>Pseudomonadota</taxon>
        <taxon>Gammaproteobacteria</taxon>
        <taxon>Celerinatantimonadaceae</taxon>
        <taxon>Celerinatantimonas</taxon>
    </lineage>
</organism>
<evidence type="ECO:0000256" key="3">
    <source>
        <dbReference type="ARBA" id="ARBA00022448"/>
    </source>
</evidence>
<keyword evidence="9 13" id="KW-1133">Transmembrane helix</keyword>
<accession>A0ABW9G8S9</accession>
<evidence type="ECO:0000256" key="4">
    <source>
        <dbReference type="ARBA" id="ARBA00022475"/>
    </source>
</evidence>
<dbReference type="SUPFAM" id="SSF81342">
    <property type="entry name" value="Transmembrane di-heme cytochromes"/>
    <property type="match status" value="1"/>
</dbReference>
<gene>
    <name evidence="15" type="ORF">ABUE30_12850</name>
</gene>
<evidence type="ECO:0000313" key="15">
    <source>
        <dbReference type="EMBL" id="MFM2485932.1"/>
    </source>
</evidence>
<dbReference type="RefSeq" id="WP_408624193.1">
    <property type="nucleotide sequence ID" value="NZ_JBEQCT010000006.1"/>
</dbReference>